<evidence type="ECO:0000256" key="5">
    <source>
        <dbReference type="ARBA" id="ARBA00023136"/>
    </source>
</evidence>
<comment type="subcellular location">
    <subcellularLocation>
        <location evidence="1">Membrane</location>
        <topology evidence="1">Multi-pass membrane protein</topology>
    </subcellularLocation>
</comment>
<feature type="compositionally biased region" description="Basic and acidic residues" evidence="7">
    <location>
        <begin position="2188"/>
        <end position="2222"/>
    </location>
</feature>
<dbReference type="Gene3D" id="1.20.120.350">
    <property type="entry name" value="Voltage-gated potassium channels. Chain C"/>
    <property type="match status" value="4"/>
</dbReference>
<evidence type="ECO:0000313" key="12">
    <source>
        <dbReference type="Proteomes" id="UP001162164"/>
    </source>
</evidence>
<feature type="compositionally biased region" description="Basic and acidic residues" evidence="7">
    <location>
        <begin position="2320"/>
        <end position="2342"/>
    </location>
</feature>
<feature type="region of interest" description="Disordered" evidence="7">
    <location>
        <begin position="2314"/>
        <end position="2342"/>
    </location>
</feature>
<feature type="transmembrane region" description="Helical" evidence="8">
    <location>
        <begin position="288"/>
        <end position="313"/>
    </location>
</feature>
<keyword evidence="9" id="KW-0732">Signal</keyword>
<dbReference type="InterPro" id="IPR005445">
    <property type="entry name" value="VDCC_T_a1"/>
</dbReference>
<dbReference type="PANTHER" id="PTHR10037:SF230">
    <property type="entry name" value="CA[2+]-CHANNEL PROTEIN ALPHA[[1]] SUBUNIT T, ISOFORM F"/>
    <property type="match status" value="1"/>
</dbReference>
<feature type="chain" id="PRO_5046851944" description="Ion transport domain-containing protein" evidence="9">
    <location>
        <begin position="20"/>
        <end position="2342"/>
    </location>
</feature>
<feature type="domain" description="Ion transport" evidence="10">
    <location>
        <begin position="1815"/>
        <end position="2072"/>
    </location>
</feature>
<feature type="transmembrane region" description="Helical" evidence="8">
    <location>
        <begin position="250"/>
        <end position="268"/>
    </location>
</feature>
<feature type="domain" description="Ion transport" evidence="10">
    <location>
        <begin position="1502"/>
        <end position="1770"/>
    </location>
</feature>
<evidence type="ECO:0000256" key="8">
    <source>
        <dbReference type="SAM" id="Phobius"/>
    </source>
</evidence>
<feature type="transmembrane region" description="Helical" evidence="8">
    <location>
        <begin position="1880"/>
        <end position="1897"/>
    </location>
</feature>
<feature type="transmembrane region" description="Helical" evidence="8">
    <location>
        <begin position="1737"/>
        <end position="1760"/>
    </location>
</feature>
<feature type="transmembrane region" description="Helical" evidence="8">
    <location>
        <begin position="1846"/>
        <end position="1868"/>
    </location>
</feature>
<feature type="compositionally biased region" description="Basic and acidic residues" evidence="7">
    <location>
        <begin position="1279"/>
        <end position="1289"/>
    </location>
</feature>
<keyword evidence="5 8" id="KW-0472">Membrane</keyword>
<dbReference type="PANTHER" id="PTHR10037">
    <property type="entry name" value="VOLTAGE-GATED CATION CHANNEL CALCIUM AND SODIUM"/>
    <property type="match status" value="1"/>
</dbReference>
<sequence>MMVILLNCITLGMYQPCLDKDPCTTNRCQILQRFDEFIFAFFSLEMTIKMIAMGVYGRGAYLADSWNRLDLFIVIAGAVEYGLPNFNNLNLSAVRTIRVLRPLRAINRIPSMRILVMLLLDTLPMLGNVLLLCFFVFFIFGIVGVQLWQGVLRQRCVFNPKLYPDVQLPSEIGYVYKPVETDYICSKNNYSGMHFCTDLPPFKNGSLICNLTVEEKRLPQYANNDSYCVNWNIYYSTCSDKNKNPFQDTISFDNIGLAWISIFLVISLEGWTEIMYYVQDGHSFWDWIYFVLLIVIGSFFMINLCLVVIATQFSETKKREMERMRLERARFQSSSTLASSTNNSEPTSCYAEIVKYIAHLWRRSKRRLLKKMRLYRVRRDQRRDRKMVAGETIRLNVARRHHPNCPRLRTHQSQSVPSTRQVSRTSSICLSEHIQRDHPSEDVELAVVVPKRPSLLRVPSVSTQDITTYNNDEIFIEIPMNNNNDSPANLLSPPSVPNNRRRSSVMFSDVVVLHGQSNAPATSSASNLISANTNIDRKNVCSSEKNDTSRYAQALQDKEKSSDGNIWQITTVPNQQQIIQTQQQIQQECNDLMNGEALTCQELLALGAINAALPTGQIVLDSFFNSLSKGINSRQKNNEGIYVQHMPEDEFSCCHDLWHCESEYKNEKRSKAYIFCCLVMKGFVKMLRAFRRYIKVLVEHKLFQHGILLAILINTLSMGIEHHEQSEILTHVVEVTNIIFSAIFAVEMILKVIAEGPFGYISNGFNVFDGVIVILSAIELFKNFMGETHADSGLSVLRTFRLLRILKLVRFMPNLRRQLFVMLRTMDNVAVFFSLLILFIFIFSILGMNIFGCKFCNDESKYTPEGICSSDRDEDKDRKNFDSLLWSLVTVFQVGGHRLWPGSNYLEDLLGDVPLATVRPFRMWMHMMVLHLTMPFSILGMYLFGGKFCTYTDENGVTRDCGCEMMSDKRCLCDRKHFNNILWATVTVFQILTQEDWNMVLSNGMAKTSNWAALYFVALMTFGNYVLFNLLVAILVEGFSSERNERREREQRELARRKMSCILEASLRGSLANSSPSVSSSSDSYAQDTKNCWRSAEELRKTAKGLNGQTPPALLNCEYRGRFSKKECRYAGREPKCNIPEGVIEAASETGKKIFKKLYIPSPPIITHTAPTPQDSPNTTLDEFPEFRYSVTAVTNDVASNDSSPVCHSSTESSTQKNTSLSLLKPPTLSPPPLTFRQFERPPEQPIQQFSAKIVTHNEKIGSRTMTFSEKVSPVPNKPDSKQYQDKSKFQRKCSWKLTSRPSLRRKKNRSGSDSEAVPLNNGRDHSQCNGGGITRHASLRNDSLLQSSIRIKNDTQKDTPNNKSTKGLSPQNSIRCRSNTLSSVPSQAASALTRKNSLNKAPVVQVKSNISTSPTKTKKNTHVELKAVNSINNKTVTERTLPQIKMEECVQRPSPRLSVFNRIKMIFEPTGCLKEKDDYSLYIFSPNNGFRKYCRWLVKQNWFDNVVLLFIALNCITLAMERPNIPPDSSEKLFLQTCNYILFSCFCYGDVIATGMCYGPNAYFTSGWNIMDGSLVIISLVDIIMFLINDTTSRIFGILRVFRLLRSLRPLRVINRAPGLKLVVQTLLSSLRPIGNIVLICCTFFIIFGILGVQLFKGTFYYCSGDNLTGIVTRQDCADRSYEWKNQKYNFDDLVQALMSLFVLSSRDGWVNIMYTGLDAVGVDKQPIVNYSEWRLLYFISFILLVGFFVLNMFVGVVVENFHRCREEQEKEERIRKAAKRALQMEKRRRKMNEPPYYINYAPWRLDIHKIVTSKYFDLAIALVIGLNVITMATERYKMPEYWEYALRIFNYFFTAVFILESTMKLIALGFKIYVKDKWNLLDVAIVILSVVGIVIEEIVQDLKIIPINPTIIRVLRVMRIARVLKLLKMAKGIRALLDTVMQALPQVGNLGLLFFLLFFIFAALGVELFGRLDCNITPCQGLGEHAHFENFGMAFLTLFRVATGDNWNGIMKDTLEDENCNPRDDCIRNCCISPIIAPIFFVIFVLMAQFVLVNVVVAVLMKHLEESHKHLEDEQDMDAQLEREFAEKQEINERRELCLALQLDQECQRQQKPLTKVSFVTSIQLHLQPPGTRIILERQPPQARRQTLQGDQPIMMLNLDDIRNIDESVSDIYSIEEIKTSAEIRKKPDQSKLDEIVTEREGKLPRREENKSKKSNESNENKILLVVPQEAKPVHKLYGSTRHLFVKQLSMDVGEETPFLLTVPGGQGSGQEPKMPKHDSQESVQRIITERRKLDENLKEIDKYDIFEVTRNSSEENLVDKEQGMDKHKNKDKSKSDSRC</sequence>
<feature type="domain" description="Ion transport" evidence="10">
    <location>
        <begin position="928"/>
        <end position="1046"/>
    </location>
</feature>
<feature type="region of interest" description="Disordered" evidence="7">
    <location>
        <begin position="2188"/>
        <end position="2223"/>
    </location>
</feature>
<evidence type="ECO:0000256" key="1">
    <source>
        <dbReference type="ARBA" id="ARBA00004141"/>
    </source>
</evidence>
<evidence type="ECO:0000313" key="11">
    <source>
        <dbReference type="EMBL" id="KAJ8986114.1"/>
    </source>
</evidence>
<feature type="transmembrane region" description="Helical" evidence="8">
    <location>
        <begin position="2037"/>
        <end position="2063"/>
    </location>
</feature>
<keyword evidence="3" id="KW-0677">Repeat</keyword>
<dbReference type="Pfam" id="PF00520">
    <property type="entry name" value="Ion_trans"/>
    <property type="match status" value="5"/>
</dbReference>
<feature type="transmembrane region" description="Helical" evidence="8">
    <location>
        <begin position="37"/>
        <end position="56"/>
    </location>
</feature>
<evidence type="ECO:0000256" key="4">
    <source>
        <dbReference type="ARBA" id="ARBA00022989"/>
    </source>
</evidence>
<feature type="transmembrane region" description="Helical" evidence="8">
    <location>
        <begin position="1571"/>
        <end position="1589"/>
    </location>
</feature>
<dbReference type="Gene3D" id="1.10.287.70">
    <property type="match status" value="5"/>
</dbReference>
<reference evidence="11" key="1">
    <citation type="journal article" date="2023" name="Insect Mol. Biol.">
        <title>Genome sequencing provides insights into the evolution of gene families encoding plant cell wall-degrading enzymes in longhorned beetles.</title>
        <authorList>
            <person name="Shin N.R."/>
            <person name="Okamura Y."/>
            <person name="Kirsch R."/>
            <person name="Pauchet Y."/>
        </authorList>
    </citation>
    <scope>NUCLEOTIDE SEQUENCE</scope>
    <source>
        <strain evidence="11">MMC_N1</strain>
    </source>
</reference>
<feature type="transmembrane region" description="Helical" evidence="8">
    <location>
        <begin position="1013"/>
        <end position="1039"/>
    </location>
</feature>
<feature type="transmembrane region" description="Helical" evidence="8">
    <location>
        <begin position="829"/>
        <end position="851"/>
    </location>
</feature>
<proteinExistence type="predicted"/>
<evidence type="ECO:0000256" key="9">
    <source>
        <dbReference type="SAM" id="SignalP"/>
    </source>
</evidence>
<feature type="domain" description="Ion transport" evidence="10">
    <location>
        <begin position="700"/>
        <end position="894"/>
    </location>
</feature>
<comment type="caution">
    <text evidence="11">The sequence shown here is derived from an EMBL/GenBank/DDBJ whole genome shotgun (WGS) entry which is preliminary data.</text>
</comment>
<evidence type="ECO:0000256" key="7">
    <source>
        <dbReference type="SAM" id="MobiDB-lite"/>
    </source>
</evidence>
<accession>A0ABQ9K7L2</accession>
<feature type="region of interest" description="Disordered" evidence="7">
    <location>
        <begin position="1199"/>
        <end position="1239"/>
    </location>
</feature>
<feature type="compositionally biased region" description="Polar residues" evidence="7">
    <location>
        <begin position="1359"/>
        <end position="1391"/>
    </location>
</feature>
<keyword evidence="4 8" id="KW-1133">Transmembrane helix</keyword>
<protein>
    <recommendedName>
        <fullName evidence="10">Ion transport domain-containing protein</fullName>
    </recommendedName>
</protein>
<feature type="transmembrane region" description="Helical" evidence="8">
    <location>
        <begin position="702"/>
        <end position="720"/>
    </location>
</feature>
<name>A0ABQ9K7L2_9CUCU</name>
<keyword evidence="6" id="KW-0325">Glycoprotein</keyword>
<keyword evidence="12" id="KW-1185">Reference proteome</keyword>
<gene>
    <name evidence="11" type="ORF">NQ317_005584</name>
</gene>
<feature type="transmembrane region" description="Helical" evidence="8">
    <location>
        <begin position="125"/>
        <end position="145"/>
    </location>
</feature>
<dbReference type="SUPFAM" id="SSF81324">
    <property type="entry name" value="Voltage-gated potassium channels"/>
    <property type="match status" value="4"/>
</dbReference>
<dbReference type="EMBL" id="JAPWTJ010000002">
    <property type="protein sequence ID" value="KAJ8986114.1"/>
    <property type="molecule type" value="Genomic_DNA"/>
</dbReference>
<feature type="domain" description="Ion transport" evidence="10">
    <location>
        <begin position="1"/>
        <end position="320"/>
    </location>
</feature>
<dbReference type="InterPro" id="IPR043203">
    <property type="entry name" value="VGCC_Ca_Na"/>
</dbReference>
<evidence type="ECO:0000256" key="3">
    <source>
        <dbReference type="ARBA" id="ARBA00022737"/>
    </source>
</evidence>
<feature type="transmembrane region" description="Helical" evidence="8">
    <location>
        <begin position="1635"/>
        <end position="1657"/>
    </location>
</feature>
<feature type="signal peptide" evidence="9">
    <location>
        <begin position="1"/>
        <end position="19"/>
    </location>
</feature>
<evidence type="ECO:0000256" key="2">
    <source>
        <dbReference type="ARBA" id="ARBA00022692"/>
    </source>
</evidence>
<feature type="compositionally biased region" description="Polar residues" evidence="7">
    <location>
        <begin position="1199"/>
        <end position="1218"/>
    </location>
</feature>
<feature type="transmembrane region" description="Helical" evidence="8">
    <location>
        <begin position="923"/>
        <end position="944"/>
    </location>
</feature>
<feature type="transmembrane region" description="Helical" evidence="8">
    <location>
        <begin position="1949"/>
        <end position="1972"/>
    </location>
</feature>
<evidence type="ECO:0000256" key="6">
    <source>
        <dbReference type="ARBA" id="ARBA00023180"/>
    </source>
</evidence>
<feature type="region of interest" description="Disordered" evidence="7">
    <location>
        <begin position="1352"/>
        <end position="1391"/>
    </location>
</feature>
<feature type="transmembrane region" description="Helical" evidence="8">
    <location>
        <begin position="1817"/>
        <end position="1834"/>
    </location>
</feature>
<dbReference type="InterPro" id="IPR027359">
    <property type="entry name" value="Volt_channel_dom_sf"/>
</dbReference>
<dbReference type="InterPro" id="IPR005821">
    <property type="entry name" value="Ion_trans_dom"/>
</dbReference>
<feature type="transmembrane region" description="Helical" evidence="8">
    <location>
        <begin position="732"/>
        <end position="754"/>
    </location>
</feature>
<feature type="region of interest" description="Disordered" evidence="7">
    <location>
        <begin position="1261"/>
        <end position="1336"/>
    </location>
</feature>
<dbReference type="Proteomes" id="UP001162164">
    <property type="component" value="Unassembled WGS sequence"/>
</dbReference>
<dbReference type="PRINTS" id="PR01629">
    <property type="entry name" value="TVDCCALPHA1"/>
</dbReference>
<organism evidence="11 12">
    <name type="scientific">Molorchus minor</name>
    <dbReference type="NCBI Taxonomy" id="1323400"/>
    <lineage>
        <taxon>Eukaryota</taxon>
        <taxon>Metazoa</taxon>
        <taxon>Ecdysozoa</taxon>
        <taxon>Arthropoda</taxon>
        <taxon>Hexapoda</taxon>
        <taxon>Insecta</taxon>
        <taxon>Pterygota</taxon>
        <taxon>Neoptera</taxon>
        <taxon>Endopterygota</taxon>
        <taxon>Coleoptera</taxon>
        <taxon>Polyphaga</taxon>
        <taxon>Cucujiformia</taxon>
        <taxon>Chrysomeloidea</taxon>
        <taxon>Cerambycidae</taxon>
        <taxon>Lamiinae</taxon>
        <taxon>Monochamini</taxon>
        <taxon>Molorchus</taxon>
    </lineage>
</organism>
<keyword evidence="2 8" id="KW-0812">Transmembrane</keyword>
<evidence type="ECO:0000259" key="10">
    <source>
        <dbReference type="Pfam" id="PF00520"/>
    </source>
</evidence>